<dbReference type="InterPro" id="IPR037171">
    <property type="entry name" value="NagB/RpiA_transferase-like"/>
</dbReference>
<dbReference type="InterPro" id="IPR036388">
    <property type="entry name" value="WH-like_DNA-bd_sf"/>
</dbReference>
<dbReference type="Pfam" id="PF00455">
    <property type="entry name" value="DeoRC"/>
    <property type="match status" value="1"/>
</dbReference>
<accession>A0A934M468</accession>
<organism evidence="5 6">
    <name type="scientific">Clostridium aciditolerans</name>
    <dbReference type="NCBI Taxonomy" id="339861"/>
    <lineage>
        <taxon>Bacteria</taxon>
        <taxon>Bacillati</taxon>
        <taxon>Bacillota</taxon>
        <taxon>Clostridia</taxon>
        <taxon>Eubacteriales</taxon>
        <taxon>Clostridiaceae</taxon>
        <taxon>Clostridium</taxon>
    </lineage>
</organism>
<reference evidence="5" key="1">
    <citation type="submission" date="2020-12" db="EMBL/GenBank/DDBJ databases">
        <title>Clostridium thailandense sp. nov., a novel acetogenic bacterium isolated from peat land soil in Thailand.</title>
        <authorList>
            <person name="Chaikitkaew S."/>
            <person name="Birkeland N.K."/>
        </authorList>
    </citation>
    <scope>NUCLEOTIDE SEQUENCE</scope>
    <source>
        <strain evidence="5">DSM 17425</strain>
    </source>
</reference>
<proteinExistence type="predicted"/>
<keyword evidence="1" id="KW-0805">Transcription regulation</keyword>
<dbReference type="SMART" id="SM01134">
    <property type="entry name" value="DeoRC"/>
    <property type="match status" value="1"/>
</dbReference>
<evidence type="ECO:0000256" key="2">
    <source>
        <dbReference type="ARBA" id="ARBA00023125"/>
    </source>
</evidence>
<dbReference type="Gene3D" id="1.10.10.10">
    <property type="entry name" value="Winged helix-like DNA-binding domain superfamily/Winged helix DNA-binding domain"/>
    <property type="match status" value="1"/>
</dbReference>
<dbReference type="PROSITE" id="PS51000">
    <property type="entry name" value="HTH_DEOR_2"/>
    <property type="match status" value="1"/>
</dbReference>
<dbReference type="InterPro" id="IPR018356">
    <property type="entry name" value="Tscrpt_reg_HTH_DeoR_CS"/>
</dbReference>
<name>A0A934M468_9CLOT</name>
<dbReference type="EMBL" id="JAEEGB010000016">
    <property type="protein sequence ID" value="MBI6873927.1"/>
    <property type="molecule type" value="Genomic_DNA"/>
</dbReference>
<dbReference type="Gene3D" id="3.40.50.1360">
    <property type="match status" value="1"/>
</dbReference>
<gene>
    <name evidence="5" type="ORF">I6U51_14670</name>
</gene>
<keyword evidence="3" id="KW-0804">Transcription</keyword>
<evidence type="ECO:0000259" key="4">
    <source>
        <dbReference type="PROSITE" id="PS51000"/>
    </source>
</evidence>
<dbReference type="InterPro" id="IPR001034">
    <property type="entry name" value="DeoR_HTH"/>
</dbReference>
<dbReference type="PANTHER" id="PTHR30363">
    <property type="entry name" value="HTH-TYPE TRANSCRIPTIONAL REGULATOR SRLR-RELATED"/>
    <property type="match status" value="1"/>
</dbReference>
<dbReference type="SUPFAM" id="SSF46785">
    <property type="entry name" value="Winged helix' DNA-binding domain"/>
    <property type="match status" value="1"/>
</dbReference>
<evidence type="ECO:0000313" key="6">
    <source>
        <dbReference type="Proteomes" id="UP000622687"/>
    </source>
</evidence>
<evidence type="ECO:0000256" key="1">
    <source>
        <dbReference type="ARBA" id="ARBA00023015"/>
    </source>
</evidence>
<dbReference type="InterPro" id="IPR050313">
    <property type="entry name" value="Carb_Metab_HTH_regulators"/>
</dbReference>
<dbReference type="SMART" id="SM00420">
    <property type="entry name" value="HTH_DEOR"/>
    <property type="match status" value="1"/>
</dbReference>
<evidence type="ECO:0000256" key="3">
    <source>
        <dbReference type="ARBA" id="ARBA00023163"/>
    </source>
</evidence>
<dbReference type="SUPFAM" id="SSF100950">
    <property type="entry name" value="NagB/RpiA/CoA transferase-like"/>
    <property type="match status" value="1"/>
</dbReference>
<sequence length="254" mass="28534">MLVQERYEQILDLIEKNGSVKVSMLVKLFNVSIETVRRDLEYLEKEGHLKRIYGGAVLEKVSEEKVAFQTREKEYIDEKKEIVNIAVRFITEGQSIAMDVSTTNLEIAKVIKKKFERLTIITNSLAIASELSDMDKYTVILTGGILKGDQLSLVGNIAESNIGDFNVDIAFISVSGVSLHAGLTDKYLDELMIQKKMVEIAQNVIVLADSSKFDVVCLQKIANLDKINMIITDSKLKDSILEKYLKNGIEVINQ</sequence>
<dbReference type="Proteomes" id="UP000622687">
    <property type="component" value="Unassembled WGS sequence"/>
</dbReference>
<protein>
    <submittedName>
        <fullName evidence="5">DeoR/GlpR transcriptional regulator</fullName>
    </submittedName>
</protein>
<dbReference type="AlphaFoldDB" id="A0A934M468"/>
<dbReference type="PRINTS" id="PR00037">
    <property type="entry name" value="HTHLACR"/>
</dbReference>
<comment type="caution">
    <text evidence="5">The sequence shown here is derived from an EMBL/GenBank/DDBJ whole genome shotgun (WGS) entry which is preliminary data.</text>
</comment>
<dbReference type="Pfam" id="PF08220">
    <property type="entry name" value="HTH_DeoR"/>
    <property type="match status" value="1"/>
</dbReference>
<dbReference type="GO" id="GO:0003677">
    <property type="term" value="F:DNA binding"/>
    <property type="evidence" value="ECO:0007669"/>
    <property type="project" value="UniProtKB-KW"/>
</dbReference>
<evidence type="ECO:0000313" key="5">
    <source>
        <dbReference type="EMBL" id="MBI6873927.1"/>
    </source>
</evidence>
<dbReference type="InterPro" id="IPR014036">
    <property type="entry name" value="DeoR-like_C"/>
</dbReference>
<keyword evidence="6" id="KW-1185">Reference proteome</keyword>
<dbReference type="InterPro" id="IPR036390">
    <property type="entry name" value="WH_DNA-bd_sf"/>
</dbReference>
<feature type="domain" description="HTH deoR-type" evidence="4">
    <location>
        <begin position="3"/>
        <end position="58"/>
    </location>
</feature>
<keyword evidence="2" id="KW-0238">DNA-binding</keyword>
<dbReference type="GO" id="GO:0003700">
    <property type="term" value="F:DNA-binding transcription factor activity"/>
    <property type="evidence" value="ECO:0007669"/>
    <property type="project" value="InterPro"/>
</dbReference>
<dbReference type="PROSITE" id="PS00894">
    <property type="entry name" value="HTH_DEOR_1"/>
    <property type="match status" value="1"/>
</dbReference>
<dbReference type="PANTHER" id="PTHR30363:SF44">
    <property type="entry name" value="AGA OPERON TRANSCRIPTIONAL REPRESSOR-RELATED"/>
    <property type="match status" value="1"/>
</dbReference>